<feature type="chain" id="PRO_5018722805" evidence="1">
    <location>
        <begin position="22"/>
        <end position="266"/>
    </location>
</feature>
<feature type="signal peptide" evidence="1">
    <location>
        <begin position="1"/>
        <end position="21"/>
    </location>
</feature>
<keyword evidence="1" id="KW-0732">Signal</keyword>
<dbReference type="GO" id="GO:0007155">
    <property type="term" value="P:cell adhesion"/>
    <property type="evidence" value="ECO:0007669"/>
    <property type="project" value="InterPro"/>
</dbReference>
<dbReference type="GO" id="GO:0009289">
    <property type="term" value="C:pilus"/>
    <property type="evidence" value="ECO:0007669"/>
    <property type="project" value="InterPro"/>
</dbReference>
<dbReference type="Proteomes" id="UP000270487">
    <property type="component" value="Chromosome"/>
</dbReference>
<sequence length="266" mass="28661">MSKKIMWLLFLGSINIHPLYASQYPMVTDISVEVVNDNQAKYNFSQMLVEIGPSADTLPNRKNICFGHRHADLDGNDYAGCAGVSAPIRKNETIGQAARRLHAGLAGSKTSEFHQGRLNVTECIGYFAADSNQPKPYWSSWASAVYPAGSCVYVPPANNWCKLISPTLVLDHGTISLKEAEGHSAEDSLNVQCSSGTTMRLKLIGDLDYVPLTPEGKSYLTIDGKAPGSLFALPAGSSTLAVKDKLSNLTLGGVYYGSSILVIEPF</sequence>
<dbReference type="Gene3D" id="2.60.40.1090">
    <property type="entry name" value="Fimbrial-type adhesion domain"/>
    <property type="match status" value="1"/>
</dbReference>
<evidence type="ECO:0000313" key="2">
    <source>
        <dbReference type="EMBL" id="VEI62063.1"/>
    </source>
</evidence>
<dbReference type="AlphaFoldDB" id="A0A3S4WP14"/>
<gene>
    <name evidence="2" type="ORF">NCTC13193_00173</name>
</gene>
<evidence type="ECO:0000313" key="3">
    <source>
        <dbReference type="Proteomes" id="UP000270487"/>
    </source>
</evidence>
<dbReference type="EMBL" id="LR134492">
    <property type="protein sequence ID" value="VEI62063.1"/>
    <property type="molecule type" value="Genomic_DNA"/>
</dbReference>
<reference evidence="2 3" key="1">
    <citation type="submission" date="2018-12" db="EMBL/GenBank/DDBJ databases">
        <authorList>
            <consortium name="Pathogen Informatics"/>
        </authorList>
    </citation>
    <scope>NUCLEOTIDE SEQUENCE [LARGE SCALE GENOMIC DNA]</scope>
    <source>
        <strain evidence="2 3">NCTC13193</strain>
    </source>
</reference>
<proteinExistence type="predicted"/>
<dbReference type="InterPro" id="IPR036937">
    <property type="entry name" value="Adhesion_dom_fimbrial_sf"/>
</dbReference>
<evidence type="ECO:0000256" key="1">
    <source>
        <dbReference type="SAM" id="SignalP"/>
    </source>
</evidence>
<protein>
    <submittedName>
        <fullName evidence="2">Uncharacterized protein</fullName>
    </submittedName>
</protein>
<name>A0A3S4WP14_SERFO</name>
<accession>A0A3S4WP14</accession>
<organism evidence="2 3">
    <name type="scientific">Serratia fonticola</name>
    <dbReference type="NCBI Taxonomy" id="47917"/>
    <lineage>
        <taxon>Bacteria</taxon>
        <taxon>Pseudomonadati</taxon>
        <taxon>Pseudomonadota</taxon>
        <taxon>Gammaproteobacteria</taxon>
        <taxon>Enterobacterales</taxon>
        <taxon>Yersiniaceae</taxon>
        <taxon>Serratia</taxon>
    </lineage>
</organism>